<organism evidence="3 4">
    <name type="scientific">Pleurodeles waltl</name>
    <name type="common">Iberian ribbed newt</name>
    <dbReference type="NCBI Taxonomy" id="8319"/>
    <lineage>
        <taxon>Eukaryota</taxon>
        <taxon>Metazoa</taxon>
        <taxon>Chordata</taxon>
        <taxon>Craniata</taxon>
        <taxon>Vertebrata</taxon>
        <taxon>Euteleostomi</taxon>
        <taxon>Amphibia</taxon>
        <taxon>Batrachia</taxon>
        <taxon>Caudata</taxon>
        <taxon>Salamandroidea</taxon>
        <taxon>Salamandridae</taxon>
        <taxon>Pleurodelinae</taxon>
        <taxon>Pleurodeles</taxon>
    </lineage>
</organism>
<protein>
    <submittedName>
        <fullName evidence="3">Uncharacterized protein</fullName>
    </submittedName>
</protein>
<evidence type="ECO:0000313" key="4">
    <source>
        <dbReference type="Proteomes" id="UP001066276"/>
    </source>
</evidence>
<evidence type="ECO:0000256" key="1">
    <source>
        <dbReference type="SAM" id="MobiDB-lite"/>
    </source>
</evidence>
<feature type="region of interest" description="Disordered" evidence="1">
    <location>
        <begin position="66"/>
        <end position="86"/>
    </location>
</feature>
<keyword evidence="4" id="KW-1185">Reference proteome</keyword>
<reference evidence="3" key="1">
    <citation type="journal article" date="2022" name="bioRxiv">
        <title>Sequencing and chromosome-scale assembly of the giantPleurodeles waltlgenome.</title>
        <authorList>
            <person name="Brown T."/>
            <person name="Elewa A."/>
            <person name="Iarovenko S."/>
            <person name="Subramanian E."/>
            <person name="Araus A.J."/>
            <person name="Petzold A."/>
            <person name="Susuki M."/>
            <person name="Suzuki K.-i.T."/>
            <person name="Hayashi T."/>
            <person name="Toyoda A."/>
            <person name="Oliveira C."/>
            <person name="Osipova E."/>
            <person name="Leigh N.D."/>
            <person name="Simon A."/>
            <person name="Yun M.H."/>
        </authorList>
    </citation>
    <scope>NUCLEOTIDE SEQUENCE</scope>
    <source>
        <strain evidence="3">20211129_DDA</strain>
        <tissue evidence="3">Liver</tissue>
    </source>
</reference>
<dbReference type="AlphaFoldDB" id="A0AAV7PBV1"/>
<keyword evidence="2" id="KW-1133">Transmembrane helix</keyword>
<evidence type="ECO:0000313" key="3">
    <source>
        <dbReference type="EMBL" id="KAJ1125234.1"/>
    </source>
</evidence>
<keyword evidence="2" id="KW-0812">Transmembrane</keyword>
<feature type="transmembrane region" description="Helical" evidence="2">
    <location>
        <begin position="28"/>
        <end position="47"/>
    </location>
</feature>
<comment type="caution">
    <text evidence="3">The sequence shown here is derived from an EMBL/GenBank/DDBJ whole genome shotgun (WGS) entry which is preliminary data.</text>
</comment>
<sequence>MGKRRRKDYGVSGCVWGKEEEKTVGGQFLYSISYLLAFLFFFPSTVYSSAFTVSFPAVITLHNDPGMEPNIKKTQKKKKDREKEAKKIPSVDWYSVLPPPACSTVSVACPKLGPYLAGPHSPQSMDGLLTLLPPLPPPGCWDEGRATVFGFFLLASFPLLSLRTSLRFPLLCLLHFSTVQPHVVLLPLVL</sequence>
<gene>
    <name evidence="3" type="ORF">NDU88_003668</name>
</gene>
<accession>A0AAV7PBV1</accession>
<evidence type="ECO:0000256" key="2">
    <source>
        <dbReference type="SAM" id="Phobius"/>
    </source>
</evidence>
<dbReference type="EMBL" id="JANPWB010000011">
    <property type="protein sequence ID" value="KAJ1125234.1"/>
    <property type="molecule type" value="Genomic_DNA"/>
</dbReference>
<dbReference type="Proteomes" id="UP001066276">
    <property type="component" value="Chromosome 7"/>
</dbReference>
<proteinExistence type="predicted"/>
<keyword evidence="2" id="KW-0472">Membrane</keyword>
<name>A0AAV7PBV1_PLEWA</name>